<keyword evidence="3 5" id="KW-1133">Transmembrane helix</keyword>
<proteinExistence type="predicted"/>
<dbReference type="SUPFAM" id="SSF52091">
    <property type="entry name" value="SpoIIaa-like"/>
    <property type="match status" value="1"/>
</dbReference>
<feature type="transmembrane region" description="Helical" evidence="5">
    <location>
        <begin position="24"/>
        <end position="43"/>
    </location>
</feature>
<dbReference type="PROSITE" id="PS50801">
    <property type="entry name" value="STAS"/>
    <property type="match status" value="1"/>
</dbReference>
<evidence type="ECO:0000259" key="6">
    <source>
        <dbReference type="PROSITE" id="PS50801"/>
    </source>
</evidence>
<sequence length="295" mass="31438">IDSLLTSLVADSITRTRHKSDRELIGQGLGNIVSGLIGGLPGAGATMRTVVNVRAGGRTPLSGALHAVILLALVLGLGPLAEQVPHAVLAGILIKVGWDIIDWGYIKHCWRAPRDNVLVMFVTLGLTVFVDLTTAVAVGLILAGFATARWMEREEMKGVTAIAIPDKADNLDSEDRAALEKLHGRVVVVTLRGRFSYASARELNRWVGQASMGYEAIIYDFTEAAHMDTSAALAMEELLTIAVNDDIPCFITGLSDSAETTLRSLGVLDGIPATHITAVLLDAIRVAESKLAVRL</sequence>
<evidence type="ECO:0000256" key="2">
    <source>
        <dbReference type="ARBA" id="ARBA00022692"/>
    </source>
</evidence>
<dbReference type="GO" id="GO:0055085">
    <property type="term" value="P:transmembrane transport"/>
    <property type="evidence" value="ECO:0007669"/>
    <property type="project" value="InterPro"/>
</dbReference>
<evidence type="ECO:0000256" key="1">
    <source>
        <dbReference type="ARBA" id="ARBA00004141"/>
    </source>
</evidence>
<feature type="non-terminal residue" evidence="7">
    <location>
        <position position="1"/>
    </location>
</feature>
<evidence type="ECO:0000256" key="3">
    <source>
        <dbReference type="ARBA" id="ARBA00022989"/>
    </source>
</evidence>
<name>A0A382S991_9ZZZZ</name>
<organism evidence="7">
    <name type="scientific">marine metagenome</name>
    <dbReference type="NCBI Taxonomy" id="408172"/>
    <lineage>
        <taxon>unclassified sequences</taxon>
        <taxon>metagenomes</taxon>
        <taxon>ecological metagenomes</taxon>
    </lineage>
</organism>
<dbReference type="PANTHER" id="PTHR11814">
    <property type="entry name" value="SULFATE TRANSPORTER"/>
    <property type="match status" value="1"/>
</dbReference>
<feature type="domain" description="STAS" evidence="6">
    <location>
        <begin position="186"/>
        <end position="287"/>
    </location>
</feature>
<dbReference type="GO" id="GO:0016020">
    <property type="term" value="C:membrane"/>
    <property type="evidence" value="ECO:0007669"/>
    <property type="project" value="UniProtKB-SubCell"/>
</dbReference>
<evidence type="ECO:0000313" key="7">
    <source>
        <dbReference type="EMBL" id="SVD05787.1"/>
    </source>
</evidence>
<dbReference type="AlphaFoldDB" id="A0A382S991"/>
<keyword evidence="4 5" id="KW-0472">Membrane</keyword>
<feature type="transmembrane region" description="Helical" evidence="5">
    <location>
        <begin position="118"/>
        <end position="147"/>
    </location>
</feature>
<keyword evidence="2 5" id="KW-0812">Transmembrane</keyword>
<gene>
    <name evidence="7" type="ORF">METZ01_LOCUS358641</name>
</gene>
<protein>
    <recommendedName>
        <fullName evidence="6">STAS domain-containing protein</fullName>
    </recommendedName>
</protein>
<dbReference type="InterPro" id="IPR001902">
    <property type="entry name" value="SLC26A/SulP_fam"/>
</dbReference>
<feature type="transmembrane region" description="Helical" evidence="5">
    <location>
        <begin position="87"/>
        <end position="106"/>
    </location>
</feature>
<dbReference type="InterPro" id="IPR002645">
    <property type="entry name" value="STAS_dom"/>
</dbReference>
<accession>A0A382S991</accession>
<feature type="transmembrane region" description="Helical" evidence="5">
    <location>
        <begin position="63"/>
        <end position="80"/>
    </location>
</feature>
<dbReference type="InterPro" id="IPR011547">
    <property type="entry name" value="SLC26A/SulP_dom"/>
</dbReference>
<comment type="subcellular location">
    <subcellularLocation>
        <location evidence="1">Membrane</location>
        <topology evidence="1">Multi-pass membrane protein</topology>
    </subcellularLocation>
</comment>
<evidence type="ECO:0000256" key="5">
    <source>
        <dbReference type="SAM" id="Phobius"/>
    </source>
</evidence>
<evidence type="ECO:0000256" key="4">
    <source>
        <dbReference type="ARBA" id="ARBA00023136"/>
    </source>
</evidence>
<dbReference type="InterPro" id="IPR036513">
    <property type="entry name" value="STAS_dom_sf"/>
</dbReference>
<dbReference type="Pfam" id="PF01740">
    <property type="entry name" value="STAS"/>
    <property type="match status" value="1"/>
</dbReference>
<reference evidence="7" key="1">
    <citation type="submission" date="2018-05" db="EMBL/GenBank/DDBJ databases">
        <authorList>
            <person name="Lanie J.A."/>
            <person name="Ng W.-L."/>
            <person name="Kazmierczak K.M."/>
            <person name="Andrzejewski T.M."/>
            <person name="Davidsen T.M."/>
            <person name="Wayne K.J."/>
            <person name="Tettelin H."/>
            <person name="Glass J.I."/>
            <person name="Rusch D."/>
            <person name="Podicherti R."/>
            <person name="Tsui H.-C.T."/>
            <person name="Winkler M.E."/>
        </authorList>
    </citation>
    <scope>NUCLEOTIDE SEQUENCE</scope>
</reference>
<dbReference type="Gene3D" id="3.30.750.24">
    <property type="entry name" value="STAS domain"/>
    <property type="match status" value="1"/>
</dbReference>
<dbReference type="Pfam" id="PF00916">
    <property type="entry name" value="Sulfate_transp"/>
    <property type="match status" value="1"/>
</dbReference>
<dbReference type="EMBL" id="UINC01126973">
    <property type="protein sequence ID" value="SVD05787.1"/>
    <property type="molecule type" value="Genomic_DNA"/>
</dbReference>